<feature type="non-terminal residue" evidence="1">
    <location>
        <position position="1"/>
    </location>
</feature>
<gene>
    <name evidence="1" type="ORF">E3U43_002752</name>
</gene>
<sequence length="236" mass="26645">VCGCCGPLRPRYKRLVDNIFPEDPKDGLSKSDMEKLTFYAVSAPEKLDRIGAYLAERLSRDVVRHRYGYVVIAMEALDQLLMACHSQSIKPFVESFLHMVAKLLESREPDLQVLGTNSFVKFANIEEDTPSYHRRYDFFVSQFSAMCHSTHEDTETRTRIRVAGIKGLQGVTAGARFEDSAGVMRFEVCGGVSRAEALIPRMEFRRRFDPERLPTARSEDVKGQTKSPTITTSGLV</sequence>
<proteinExistence type="predicted"/>
<dbReference type="Proteomes" id="UP000793456">
    <property type="component" value="Chromosome XV"/>
</dbReference>
<name>A0ACD3QSJ4_LARCR</name>
<evidence type="ECO:0000313" key="2">
    <source>
        <dbReference type="Proteomes" id="UP000793456"/>
    </source>
</evidence>
<organism evidence="1 2">
    <name type="scientific">Larimichthys crocea</name>
    <name type="common">Large yellow croaker</name>
    <name type="synonym">Pseudosciaena crocea</name>
    <dbReference type="NCBI Taxonomy" id="215358"/>
    <lineage>
        <taxon>Eukaryota</taxon>
        <taxon>Metazoa</taxon>
        <taxon>Chordata</taxon>
        <taxon>Craniata</taxon>
        <taxon>Vertebrata</taxon>
        <taxon>Euteleostomi</taxon>
        <taxon>Actinopterygii</taxon>
        <taxon>Neopterygii</taxon>
        <taxon>Teleostei</taxon>
        <taxon>Neoteleostei</taxon>
        <taxon>Acanthomorphata</taxon>
        <taxon>Eupercaria</taxon>
        <taxon>Sciaenidae</taxon>
        <taxon>Larimichthys</taxon>
    </lineage>
</organism>
<evidence type="ECO:0000313" key="1">
    <source>
        <dbReference type="EMBL" id="TMS10093.1"/>
    </source>
</evidence>
<accession>A0ACD3QSJ4</accession>
<comment type="caution">
    <text evidence="1">The sequence shown here is derived from an EMBL/GenBank/DDBJ whole genome shotgun (WGS) entry which is preliminary data.</text>
</comment>
<keyword evidence="2" id="KW-1185">Reference proteome</keyword>
<dbReference type="EMBL" id="CM011688">
    <property type="protein sequence ID" value="TMS10093.1"/>
    <property type="molecule type" value="Genomic_DNA"/>
</dbReference>
<protein>
    <submittedName>
        <fullName evidence="1">Uncharacterized protein</fullName>
    </submittedName>
</protein>
<reference evidence="1" key="1">
    <citation type="submission" date="2018-11" db="EMBL/GenBank/DDBJ databases">
        <title>The sequence and de novo assembly of Larimichthys crocea genome using PacBio and Hi-C technologies.</title>
        <authorList>
            <person name="Xu P."/>
            <person name="Chen B."/>
            <person name="Zhou Z."/>
            <person name="Ke Q."/>
            <person name="Wu Y."/>
            <person name="Bai H."/>
            <person name="Pu F."/>
        </authorList>
    </citation>
    <scope>NUCLEOTIDE SEQUENCE</scope>
    <source>
        <tissue evidence="1">Muscle</tissue>
    </source>
</reference>